<dbReference type="AlphaFoldDB" id="A0A2P5YZA8"/>
<keyword evidence="1" id="KW-0812">Transmembrane</keyword>
<dbReference type="Proteomes" id="UP000247346">
    <property type="component" value="Unassembled WGS sequence"/>
</dbReference>
<keyword evidence="1" id="KW-1133">Transmembrane helix</keyword>
<protein>
    <submittedName>
        <fullName evidence="2">DUF2628 domain-containing protein</fullName>
    </submittedName>
</protein>
<reference evidence="2 3" key="1">
    <citation type="submission" date="2016-08" db="EMBL/GenBank/DDBJ databases">
        <authorList>
            <person name="Seilhamer J.J."/>
        </authorList>
    </citation>
    <scope>NUCLEOTIDE SEQUENCE [LARGE SCALE GENOMIC DNA]</scope>
    <source>
        <strain evidence="2 3">CFBP4641</strain>
    </source>
</reference>
<sequence>METPNLPQRAPLSPKWQFRFDFFDRYGAPSTPEYKAAFKALPFMERLKINMNFFALFFGFIYFFVLGMWRKALGLIGISLVLGIVAAFLPDALGRGLGIAYSLLVGMAANYAYYLDQRKGSVSWNPFEGVRWW</sequence>
<feature type="transmembrane region" description="Helical" evidence="1">
    <location>
        <begin position="72"/>
        <end position="90"/>
    </location>
</feature>
<dbReference type="OrthoDB" id="4727912at2"/>
<feature type="transmembrane region" description="Helical" evidence="1">
    <location>
        <begin position="96"/>
        <end position="115"/>
    </location>
</feature>
<organism evidence="2 3">
    <name type="scientific">Xanthomonas sacchari</name>
    <dbReference type="NCBI Taxonomy" id="56458"/>
    <lineage>
        <taxon>Bacteria</taxon>
        <taxon>Pseudomonadati</taxon>
        <taxon>Pseudomonadota</taxon>
        <taxon>Gammaproteobacteria</taxon>
        <taxon>Lysobacterales</taxon>
        <taxon>Lysobacteraceae</taxon>
        <taxon>Xanthomonas</taxon>
    </lineage>
</organism>
<dbReference type="GeneID" id="93876966"/>
<dbReference type="RefSeq" id="WP_010343033.1">
    <property type="nucleotide sequence ID" value="NZ_CP132343.1"/>
</dbReference>
<comment type="caution">
    <text evidence="2">The sequence shown here is derived from an EMBL/GenBank/DDBJ whole genome shotgun (WGS) entry which is preliminary data.</text>
</comment>
<keyword evidence="1" id="KW-0472">Membrane</keyword>
<dbReference type="EMBL" id="MDEK01000022">
    <property type="protein sequence ID" value="PPU80146.1"/>
    <property type="molecule type" value="Genomic_DNA"/>
</dbReference>
<evidence type="ECO:0000313" key="2">
    <source>
        <dbReference type="EMBL" id="PPU80146.1"/>
    </source>
</evidence>
<name>A0A2P5YZA8_9XANT</name>
<proteinExistence type="predicted"/>
<evidence type="ECO:0000256" key="1">
    <source>
        <dbReference type="SAM" id="Phobius"/>
    </source>
</evidence>
<dbReference type="Pfam" id="PF10947">
    <property type="entry name" value="DUF2628"/>
    <property type="match status" value="1"/>
</dbReference>
<accession>A0A2P5YZA8</accession>
<feature type="transmembrane region" description="Helical" evidence="1">
    <location>
        <begin position="49"/>
        <end position="65"/>
    </location>
</feature>
<dbReference type="InterPro" id="IPR024399">
    <property type="entry name" value="DUF2628"/>
</dbReference>
<evidence type="ECO:0000313" key="3">
    <source>
        <dbReference type="Proteomes" id="UP000247346"/>
    </source>
</evidence>
<gene>
    <name evidence="2" type="ORF">XsacCFBP4641_19420</name>
</gene>